<evidence type="ECO:0000313" key="1">
    <source>
        <dbReference type="EMBL" id="KAJ2983134.1"/>
    </source>
</evidence>
<sequence>MEALAVEFKVDEAAAASFLPAGVTLRSNKAAVYFADWQSVTDGGEENLDPIRSQYHETIFLLSAQLDDGMPVAYCPFIWVDQDVSLMRGLAQGWPKQIGSTRVTRTYDLPSKASPVVGPGGRFGASLSVKDRRFASASITLRERSDSLPDPAFANAVNIRYFPDLCNGNHERPLVHDLIQLKSRDAQIGEIWKGDASLEIFDSPSSELGKLRPTSVGAGYRFSFAFTVDDLTVLKDLRE</sequence>
<protein>
    <submittedName>
        <fullName evidence="1">Uncharacterized protein</fullName>
    </submittedName>
</protein>
<dbReference type="Proteomes" id="UP001143910">
    <property type="component" value="Unassembled WGS sequence"/>
</dbReference>
<evidence type="ECO:0000313" key="2">
    <source>
        <dbReference type="Proteomes" id="UP001143910"/>
    </source>
</evidence>
<gene>
    <name evidence="1" type="ORF">NQ176_g922</name>
</gene>
<reference evidence="1" key="1">
    <citation type="submission" date="2022-08" db="EMBL/GenBank/DDBJ databases">
        <title>Genome Sequence of Lecanicillium fungicola.</title>
        <authorList>
            <person name="Buettner E."/>
        </authorList>
    </citation>
    <scope>NUCLEOTIDE SEQUENCE</scope>
    <source>
        <strain evidence="1">Babe33</strain>
    </source>
</reference>
<proteinExistence type="predicted"/>
<comment type="caution">
    <text evidence="1">The sequence shown here is derived from an EMBL/GenBank/DDBJ whole genome shotgun (WGS) entry which is preliminary data.</text>
</comment>
<keyword evidence="2" id="KW-1185">Reference proteome</keyword>
<name>A0ACC1NW76_9HYPO</name>
<organism evidence="1 2">
    <name type="scientific">Zarea fungicola</name>
    <dbReference type="NCBI Taxonomy" id="93591"/>
    <lineage>
        <taxon>Eukaryota</taxon>
        <taxon>Fungi</taxon>
        <taxon>Dikarya</taxon>
        <taxon>Ascomycota</taxon>
        <taxon>Pezizomycotina</taxon>
        <taxon>Sordariomycetes</taxon>
        <taxon>Hypocreomycetidae</taxon>
        <taxon>Hypocreales</taxon>
        <taxon>Cordycipitaceae</taxon>
        <taxon>Zarea</taxon>
    </lineage>
</organism>
<dbReference type="EMBL" id="JANJQO010000042">
    <property type="protein sequence ID" value="KAJ2983134.1"/>
    <property type="molecule type" value="Genomic_DNA"/>
</dbReference>
<accession>A0ACC1NW76</accession>